<dbReference type="AlphaFoldDB" id="A0A8D8FSS9"/>
<dbReference type="EMBL" id="HBUE01093116">
    <property type="protein sequence ID" value="CAG6482292.1"/>
    <property type="molecule type" value="Transcribed_RNA"/>
</dbReference>
<reference evidence="2" key="1">
    <citation type="submission" date="2021-05" db="EMBL/GenBank/DDBJ databases">
        <authorList>
            <person name="Alioto T."/>
            <person name="Alioto T."/>
            <person name="Gomez Garrido J."/>
        </authorList>
    </citation>
    <scope>NUCLEOTIDE SEQUENCE</scope>
</reference>
<dbReference type="EMBL" id="HBUE01093112">
    <property type="protein sequence ID" value="CAG6482291.1"/>
    <property type="molecule type" value="Transcribed_RNA"/>
</dbReference>
<evidence type="ECO:0000256" key="1">
    <source>
        <dbReference type="SAM" id="MobiDB-lite"/>
    </source>
</evidence>
<proteinExistence type="predicted"/>
<organism evidence="2">
    <name type="scientific">Culex pipiens</name>
    <name type="common">House mosquito</name>
    <dbReference type="NCBI Taxonomy" id="7175"/>
    <lineage>
        <taxon>Eukaryota</taxon>
        <taxon>Metazoa</taxon>
        <taxon>Ecdysozoa</taxon>
        <taxon>Arthropoda</taxon>
        <taxon>Hexapoda</taxon>
        <taxon>Insecta</taxon>
        <taxon>Pterygota</taxon>
        <taxon>Neoptera</taxon>
        <taxon>Endopterygota</taxon>
        <taxon>Diptera</taxon>
        <taxon>Nematocera</taxon>
        <taxon>Culicoidea</taxon>
        <taxon>Culicidae</taxon>
        <taxon>Culicinae</taxon>
        <taxon>Culicini</taxon>
        <taxon>Culex</taxon>
        <taxon>Culex</taxon>
    </lineage>
</organism>
<sequence length="106" mass="12417">MFVSFQKQNTTSVSSPVHHTHTRRRRSRFPAGLARQQQRFGDLDPLEPQPARQGQRNGRPLDRDQLAPERERHRGDCGNSLVSADDDDDHNLKKRNHDSERYQLQY</sequence>
<accession>A0A8D8FSS9</accession>
<feature type="region of interest" description="Disordered" evidence="1">
    <location>
        <begin position="1"/>
        <end position="106"/>
    </location>
</feature>
<name>A0A8D8FSS9_CULPI</name>
<feature type="compositionally biased region" description="Basic and acidic residues" evidence="1">
    <location>
        <begin position="97"/>
        <end position="106"/>
    </location>
</feature>
<feature type="compositionally biased region" description="Basic and acidic residues" evidence="1">
    <location>
        <begin position="59"/>
        <end position="76"/>
    </location>
</feature>
<evidence type="ECO:0000313" key="2">
    <source>
        <dbReference type="EMBL" id="CAG6482291.1"/>
    </source>
</evidence>
<feature type="compositionally biased region" description="Polar residues" evidence="1">
    <location>
        <begin position="1"/>
        <end position="17"/>
    </location>
</feature>
<feature type="compositionally biased region" description="Basic residues" evidence="1">
    <location>
        <begin position="18"/>
        <end position="28"/>
    </location>
</feature>
<protein>
    <submittedName>
        <fullName evidence="2">(northern house mosquito) hypothetical protein</fullName>
    </submittedName>
</protein>